<evidence type="ECO:0000256" key="4">
    <source>
        <dbReference type="ARBA" id="ARBA00022827"/>
    </source>
</evidence>
<evidence type="ECO:0000313" key="8">
    <source>
        <dbReference type="Proteomes" id="UP000523795"/>
    </source>
</evidence>
<dbReference type="PANTHER" id="PTHR42973">
    <property type="entry name" value="BINDING OXIDOREDUCTASE, PUTATIVE (AFU_ORTHOLOGUE AFUA_1G17690)-RELATED"/>
    <property type="match status" value="1"/>
</dbReference>
<evidence type="ECO:0000256" key="1">
    <source>
        <dbReference type="ARBA" id="ARBA00001974"/>
    </source>
</evidence>
<dbReference type="PROSITE" id="PS00862">
    <property type="entry name" value="OX2_COVAL_FAD"/>
    <property type="match status" value="1"/>
</dbReference>
<dbReference type="InterPro" id="IPR050416">
    <property type="entry name" value="FAD-linked_Oxidoreductase"/>
</dbReference>
<dbReference type="InterPro" id="IPR036318">
    <property type="entry name" value="FAD-bd_PCMH-like_sf"/>
</dbReference>
<protein>
    <submittedName>
        <fullName evidence="7">FAD-dependent oxidoreductase</fullName>
    </submittedName>
</protein>
<dbReference type="InterPro" id="IPR016169">
    <property type="entry name" value="FAD-bd_PCMH_sub2"/>
</dbReference>
<feature type="non-terminal residue" evidence="7">
    <location>
        <position position="188"/>
    </location>
</feature>
<comment type="caution">
    <text evidence="7">The sequence shown here is derived from an EMBL/GenBank/DDBJ whole genome shotgun (WGS) entry which is preliminary data.</text>
</comment>
<keyword evidence="8" id="KW-1185">Reference proteome</keyword>
<keyword evidence="3" id="KW-0285">Flavoprotein</keyword>
<dbReference type="InterPro" id="IPR016166">
    <property type="entry name" value="FAD-bd_PCMH"/>
</dbReference>
<organism evidence="7 8">
    <name type="scientific">Arthrobacter deserti</name>
    <dbReference type="NCBI Taxonomy" id="1742687"/>
    <lineage>
        <taxon>Bacteria</taxon>
        <taxon>Bacillati</taxon>
        <taxon>Actinomycetota</taxon>
        <taxon>Actinomycetes</taxon>
        <taxon>Micrococcales</taxon>
        <taxon>Micrococcaceae</taxon>
        <taxon>Arthrobacter</taxon>
    </lineage>
</organism>
<feature type="domain" description="FAD-binding PCMH-type" evidence="6">
    <location>
        <begin position="37"/>
        <end position="188"/>
    </location>
</feature>
<evidence type="ECO:0000259" key="6">
    <source>
        <dbReference type="PROSITE" id="PS51387"/>
    </source>
</evidence>
<evidence type="ECO:0000256" key="5">
    <source>
        <dbReference type="ARBA" id="ARBA00023002"/>
    </source>
</evidence>
<evidence type="ECO:0000256" key="2">
    <source>
        <dbReference type="ARBA" id="ARBA00005466"/>
    </source>
</evidence>
<dbReference type="PROSITE" id="PS51387">
    <property type="entry name" value="FAD_PCMH"/>
    <property type="match status" value="1"/>
</dbReference>
<evidence type="ECO:0000256" key="3">
    <source>
        <dbReference type="ARBA" id="ARBA00022630"/>
    </source>
</evidence>
<reference evidence="7 8" key="1">
    <citation type="submission" date="2020-04" db="EMBL/GenBank/DDBJ databases">
        <authorList>
            <person name="Liu S."/>
        </authorList>
    </citation>
    <scope>NUCLEOTIDE SEQUENCE [LARGE SCALE GENOMIC DNA]</scope>
    <source>
        <strain evidence="7 8">CGMCC 1.15091</strain>
    </source>
</reference>
<dbReference type="InterPro" id="IPR006093">
    <property type="entry name" value="Oxy_OxRdtase_FAD_BS"/>
</dbReference>
<comment type="similarity">
    <text evidence="2">Belongs to the oxygen-dependent FAD-linked oxidoreductase family.</text>
</comment>
<gene>
    <name evidence="7" type="ORF">HER39_02750</name>
</gene>
<sequence>MISEPDIQELKNAVRGPVLLPGDAGFEQEVAGYNLAVVHRPDVAVGVTDAADVSAAMKWAAARRMPVGVQATGHGANQVMEHGLLMTTGRMQELDVDPARRTARVGAGVRWRQVIDAAVPHGLIGLNGSTTDAGVVGYTLGGGLPVLGRVFGFAADHVPSIDIATPDGQLRTVDARNEPELFGLLRGG</sequence>
<dbReference type="Proteomes" id="UP000523795">
    <property type="component" value="Unassembled WGS sequence"/>
</dbReference>
<dbReference type="Gene3D" id="3.30.465.10">
    <property type="match status" value="1"/>
</dbReference>
<name>A0ABX1JK19_9MICC</name>
<dbReference type="EMBL" id="JAAZSR010000021">
    <property type="protein sequence ID" value="NKX49516.1"/>
    <property type="molecule type" value="Genomic_DNA"/>
</dbReference>
<keyword evidence="4" id="KW-0274">FAD</keyword>
<evidence type="ECO:0000313" key="7">
    <source>
        <dbReference type="EMBL" id="NKX49516.1"/>
    </source>
</evidence>
<accession>A0ABX1JK19</accession>
<dbReference type="Pfam" id="PF01565">
    <property type="entry name" value="FAD_binding_4"/>
    <property type="match status" value="1"/>
</dbReference>
<proteinExistence type="inferred from homology"/>
<keyword evidence="5" id="KW-0560">Oxidoreductase</keyword>
<dbReference type="SUPFAM" id="SSF56176">
    <property type="entry name" value="FAD-binding/transporter-associated domain-like"/>
    <property type="match status" value="1"/>
</dbReference>
<comment type="cofactor">
    <cofactor evidence="1">
        <name>FAD</name>
        <dbReference type="ChEBI" id="CHEBI:57692"/>
    </cofactor>
</comment>
<dbReference type="PANTHER" id="PTHR42973:SF39">
    <property type="entry name" value="FAD-BINDING PCMH-TYPE DOMAIN-CONTAINING PROTEIN"/>
    <property type="match status" value="1"/>
</dbReference>
<dbReference type="InterPro" id="IPR006094">
    <property type="entry name" value="Oxid_FAD_bind_N"/>
</dbReference>